<dbReference type="InterPro" id="IPR036950">
    <property type="entry name" value="PBP_transglycosylase"/>
</dbReference>
<evidence type="ECO:0000313" key="24">
    <source>
        <dbReference type="EMBL" id="SUZ74579.1"/>
    </source>
</evidence>
<dbReference type="InterPro" id="IPR023346">
    <property type="entry name" value="Lysozyme-like_dom_sf"/>
</dbReference>
<dbReference type="AlphaFoldDB" id="A0A381Q850"/>
<keyword evidence="20" id="KW-1133">Transmembrane helix</keyword>
<evidence type="ECO:0000256" key="13">
    <source>
        <dbReference type="ARBA" id="ARBA00023251"/>
    </source>
</evidence>
<feature type="transmembrane region" description="Helical" evidence="20">
    <location>
        <begin position="12"/>
        <end position="34"/>
    </location>
</feature>
<keyword evidence="5" id="KW-0121">Carboxypeptidase</keyword>
<evidence type="ECO:0000256" key="15">
    <source>
        <dbReference type="ARBA" id="ARBA00023316"/>
    </source>
</evidence>
<dbReference type="GO" id="GO:0008955">
    <property type="term" value="F:peptidoglycan glycosyltransferase activity"/>
    <property type="evidence" value="ECO:0007669"/>
    <property type="project" value="UniProtKB-EC"/>
</dbReference>
<dbReference type="GO" id="GO:0030288">
    <property type="term" value="C:outer membrane-bounded periplasmic space"/>
    <property type="evidence" value="ECO:0007669"/>
    <property type="project" value="TreeGrafter"/>
</dbReference>
<feature type="region of interest" description="Disordered" evidence="19">
    <location>
        <begin position="735"/>
        <end position="756"/>
    </location>
</feature>
<evidence type="ECO:0000256" key="1">
    <source>
        <dbReference type="ARBA" id="ARBA00002624"/>
    </source>
</evidence>
<name>A0A381Q850_9ZZZZ</name>
<organism evidence="24">
    <name type="scientific">marine metagenome</name>
    <dbReference type="NCBI Taxonomy" id="408172"/>
    <lineage>
        <taxon>unclassified sequences</taxon>
        <taxon>metagenomes</taxon>
        <taxon>ecological metagenomes</taxon>
    </lineage>
</organism>
<dbReference type="PANTHER" id="PTHR32282:SF11">
    <property type="entry name" value="PENICILLIN-BINDING PROTEIN 1B"/>
    <property type="match status" value="1"/>
</dbReference>
<accession>A0A381Q850</accession>
<dbReference type="EC" id="2.4.99.28" evidence="17"/>
<dbReference type="PANTHER" id="PTHR32282">
    <property type="entry name" value="BINDING PROTEIN TRANSPEPTIDASE, PUTATIVE-RELATED"/>
    <property type="match status" value="1"/>
</dbReference>
<comment type="catalytic activity">
    <reaction evidence="18">
        <text>[GlcNAc-(1-&gt;4)-Mur2Ac(oyl-L-Ala-gamma-D-Glu-L-Lys-D-Ala-D-Ala)](n)-di-trans,octa-cis-undecaprenyl diphosphate + beta-D-GlcNAc-(1-&gt;4)-Mur2Ac(oyl-L-Ala-gamma-D-Glu-L-Lys-D-Ala-D-Ala)-di-trans,octa-cis-undecaprenyl diphosphate = [GlcNAc-(1-&gt;4)-Mur2Ac(oyl-L-Ala-gamma-D-Glu-L-Lys-D-Ala-D-Ala)](n+1)-di-trans,octa-cis-undecaprenyl diphosphate + di-trans,octa-cis-undecaprenyl diphosphate + H(+)</text>
        <dbReference type="Rhea" id="RHEA:23708"/>
        <dbReference type="Rhea" id="RHEA-COMP:9602"/>
        <dbReference type="Rhea" id="RHEA-COMP:9603"/>
        <dbReference type="ChEBI" id="CHEBI:15378"/>
        <dbReference type="ChEBI" id="CHEBI:58405"/>
        <dbReference type="ChEBI" id="CHEBI:60033"/>
        <dbReference type="ChEBI" id="CHEBI:78435"/>
        <dbReference type="EC" id="2.4.99.28"/>
    </reaction>
</comment>
<feature type="domain" description="Glycosyl transferase family 51" evidence="22">
    <location>
        <begin position="150"/>
        <end position="326"/>
    </location>
</feature>
<dbReference type="Gene3D" id="3.40.710.10">
    <property type="entry name" value="DD-peptidase/beta-lactamase superfamily"/>
    <property type="match status" value="1"/>
</dbReference>
<dbReference type="Pfam" id="PF14814">
    <property type="entry name" value="UB2H"/>
    <property type="match status" value="1"/>
</dbReference>
<dbReference type="GO" id="GO:0004180">
    <property type="term" value="F:carboxypeptidase activity"/>
    <property type="evidence" value="ECO:0007669"/>
    <property type="project" value="UniProtKB-KW"/>
</dbReference>
<dbReference type="InterPro" id="IPR001264">
    <property type="entry name" value="Glyco_trans_51"/>
</dbReference>
<dbReference type="GO" id="GO:0046677">
    <property type="term" value="P:response to antibiotic"/>
    <property type="evidence" value="ECO:0007669"/>
    <property type="project" value="UniProtKB-KW"/>
</dbReference>
<sequence>VTKKRWRRLWSLLVRFIFITVFIGLVGVSAYVVYLDGAITRTFEGRRWTVPAQVFAQPLEVYEGLDLSQEAFIFELDRLGYSENTSGESPGTYYIGPKTVVVTLRPFQFPDGHRAAQTLSVRFRGDHLSRLLSAGQSVSVRLEPAVIGSFFPSHGEDRLIIEPENTPRLLTEALIAVEDRNFRSHWGFDIGGILRALMVNVAEGKVRQGGSTLTQQLVKSYFLDNRRTFTRKFRELVMAIILERHFEKEELLNAYINEIFLGQNGRRAIHGFGLGSQFYFRRPLEELSAEEIALMVAIVRGPTYYNPYRYPERAQARRDRVLNTMHAYGLIDDAIVRAALAKPIQLATSRSGGRYYPAFMDLVRRELSRDFDSDDLAVNGYRIFTTLKPHLQDAAQIATLRTLGILERERNLPSKTLEAAVIIRDSQTGDIHAVVGGRTRGSQGFNRALDAHRQVGSLLKPVVALSALESGRYHLASSVNDAPIVLPDFDNWAPLNFDGQFRGPVPLIRALSDSLNVATVRVGTDVGVAKVASRITSLTGKAISHPFPSLFLGALDLTPFEVSELYAAFASGGFRTPGRSVVVVLDEAAATLSRYSIDVKQMFSSDNAAAMTRALQITMQRGTGRSSQFHSTGIAGKTGSSDNYRDSWVAVFDANLLTVVWIGRDNNTPHGLSGSRGALRLWDLLAQELAIQVALVPSLSHALQWAWINYQTGSETLEQCRDAVNVPLPRDVDLPRDSTCERGSDRRRSRLGKWLD</sequence>
<keyword evidence="15" id="KW-0961">Cell wall biogenesis/degradation</keyword>
<evidence type="ECO:0000256" key="14">
    <source>
        <dbReference type="ARBA" id="ARBA00023268"/>
    </source>
</evidence>
<dbReference type="GO" id="GO:0071555">
    <property type="term" value="P:cell wall organization"/>
    <property type="evidence" value="ECO:0007669"/>
    <property type="project" value="UniProtKB-KW"/>
</dbReference>
<evidence type="ECO:0000256" key="8">
    <source>
        <dbReference type="ARBA" id="ARBA00022679"/>
    </source>
</evidence>
<evidence type="ECO:0000256" key="16">
    <source>
        <dbReference type="ARBA" id="ARBA00032454"/>
    </source>
</evidence>
<keyword evidence="9" id="KW-0378">Hydrolase</keyword>
<keyword evidence="6" id="KW-0645">Protease</keyword>
<feature type="non-terminal residue" evidence="24">
    <location>
        <position position="1"/>
    </location>
</feature>
<dbReference type="InterPro" id="IPR011813">
    <property type="entry name" value="PBP_1b"/>
</dbReference>
<keyword evidence="7" id="KW-0328">Glycosyltransferase</keyword>
<feature type="domain" description="Bifunctional transglycosylase second" evidence="23">
    <location>
        <begin position="62"/>
        <end position="135"/>
    </location>
</feature>
<evidence type="ECO:0000256" key="2">
    <source>
        <dbReference type="ARBA" id="ARBA00004236"/>
    </source>
</evidence>
<comment type="function">
    <text evidence="1">Cell wall formation. Synthesis of cross-linked peptidoglycan from the lipid intermediates. The enzyme has a penicillin-insensitive transglycosylase N-terminal domain (formation of linear glycan strands) and a penicillin-sensitive transpeptidase C-terminal domain (cross-linking of the peptide subunits).</text>
</comment>
<protein>
    <recommendedName>
        <fullName evidence="3">Penicillin-binding protein 1B</fullName>
        <ecNumber evidence="17">2.4.99.28</ecNumber>
    </recommendedName>
    <alternativeName>
        <fullName evidence="16">Murein polymerase</fullName>
    </alternativeName>
</protein>
<evidence type="ECO:0000256" key="10">
    <source>
        <dbReference type="ARBA" id="ARBA00022960"/>
    </source>
</evidence>
<evidence type="ECO:0000256" key="5">
    <source>
        <dbReference type="ARBA" id="ARBA00022645"/>
    </source>
</evidence>
<comment type="subcellular location">
    <subcellularLocation>
        <location evidence="2">Cell membrane</location>
    </subcellularLocation>
</comment>
<dbReference type="InterPro" id="IPR001460">
    <property type="entry name" value="PCN-bd_Tpept"/>
</dbReference>
<evidence type="ECO:0000256" key="7">
    <source>
        <dbReference type="ARBA" id="ARBA00022676"/>
    </source>
</evidence>
<evidence type="ECO:0000259" key="22">
    <source>
        <dbReference type="Pfam" id="PF00912"/>
    </source>
</evidence>
<keyword evidence="20" id="KW-0812">Transmembrane</keyword>
<reference evidence="24" key="1">
    <citation type="submission" date="2018-05" db="EMBL/GenBank/DDBJ databases">
        <authorList>
            <person name="Lanie J.A."/>
            <person name="Ng W.-L."/>
            <person name="Kazmierczak K.M."/>
            <person name="Andrzejewski T.M."/>
            <person name="Davidsen T.M."/>
            <person name="Wayne K.J."/>
            <person name="Tettelin H."/>
            <person name="Glass J.I."/>
            <person name="Rusch D."/>
            <person name="Podicherti R."/>
            <person name="Tsui H.-C.T."/>
            <person name="Winkler M.E."/>
        </authorList>
    </citation>
    <scope>NUCLEOTIDE SEQUENCE</scope>
</reference>
<evidence type="ECO:0000259" key="21">
    <source>
        <dbReference type="Pfam" id="PF00905"/>
    </source>
</evidence>
<evidence type="ECO:0000256" key="6">
    <source>
        <dbReference type="ARBA" id="ARBA00022670"/>
    </source>
</evidence>
<feature type="compositionally biased region" description="Basic and acidic residues" evidence="19">
    <location>
        <begin position="735"/>
        <end position="746"/>
    </location>
</feature>
<feature type="domain" description="Penicillin-binding protein transpeptidase" evidence="21">
    <location>
        <begin position="420"/>
        <end position="642"/>
    </location>
</feature>
<keyword evidence="12 20" id="KW-0472">Membrane</keyword>
<keyword evidence="11" id="KW-0573">Peptidoglycan synthesis</keyword>
<evidence type="ECO:0000259" key="23">
    <source>
        <dbReference type="Pfam" id="PF14814"/>
    </source>
</evidence>
<dbReference type="SUPFAM" id="SSF53955">
    <property type="entry name" value="Lysozyme-like"/>
    <property type="match status" value="1"/>
</dbReference>
<keyword evidence="4" id="KW-1003">Cell membrane</keyword>
<dbReference type="PIRSF" id="PIRSF002799">
    <property type="entry name" value="PBP_1b"/>
    <property type="match status" value="1"/>
</dbReference>
<dbReference type="InterPro" id="IPR012338">
    <property type="entry name" value="Beta-lactam/transpept-like"/>
</dbReference>
<dbReference type="GO" id="GO:0006508">
    <property type="term" value="P:proteolysis"/>
    <property type="evidence" value="ECO:0007669"/>
    <property type="project" value="UniProtKB-KW"/>
</dbReference>
<keyword evidence="10" id="KW-0133">Cell shape</keyword>
<dbReference type="InterPro" id="IPR050396">
    <property type="entry name" value="Glycosyltr_51/Transpeptidase"/>
</dbReference>
<keyword evidence="14" id="KW-0511">Multifunctional enzyme</keyword>
<dbReference type="InterPro" id="IPR028166">
    <property type="entry name" value="UB2H"/>
</dbReference>
<dbReference type="GO" id="GO:0008658">
    <property type="term" value="F:penicillin binding"/>
    <property type="evidence" value="ECO:0007669"/>
    <property type="project" value="InterPro"/>
</dbReference>
<dbReference type="GO" id="GO:0005886">
    <property type="term" value="C:plasma membrane"/>
    <property type="evidence" value="ECO:0007669"/>
    <property type="project" value="UniProtKB-SubCell"/>
</dbReference>
<evidence type="ECO:0000256" key="17">
    <source>
        <dbReference type="ARBA" id="ARBA00044770"/>
    </source>
</evidence>
<feature type="compositionally biased region" description="Basic residues" evidence="19">
    <location>
        <begin position="747"/>
        <end position="756"/>
    </location>
</feature>
<gene>
    <name evidence="24" type="ORF">METZ01_LOCUS27433</name>
</gene>
<dbReference type="GO" id="GO:0009252">
    <property type="term" value="P:peptidoglycan biosynthetic process"/>
    <property type="evidence" value="ECO:0007669"/>
    <property type="project" value="UniProtKB-KW"/>
</dbReference>
<proteinExistence type="predicted"/>
<evidence type="ECO:0000256" key="4">
    <source>
        <dbReference type="ARBA" id="ARBA00022475"/>
    </source>
</evidence>
<dbReference type="GO" id="GO:0009274">
    <property type="term" value="C:peptidoglycan-based cell wall"/>
    <property type="evidence" value="ECO:0007669"/>
    <property type="project" value="InterPro"/>
</dbReference>
<evidence type="ECO:0000256" key="18">
    <source>
        <dbReference type="ARBA" id="ARBA00049902"/>
    </source>
</evidence>
<keyword evidence="13" id="KW-0046">Antibiotic resistance</keyword>
<evidence type="ECO:0000256" key="12">
    <source>
        <dbReference type="ARBA" id="ARBA00023136"/>
    </source>
</evidence>
<dbReference type="Gene3D" id="3.30.2060.10">
    <property type="entry name" value="Penicillin-binding protein 1b domain"/>
    <property type="match status" value="1"/>
</dbReference>
<dbReference type="Pfam" id="PF00905">
    <property type="entry name" value="Transpeptidase"/>
    <property type="match status" value="1"/>
</dbReference>
<keyword evidence="8" id="KW-0808">Transferase</keyword>
<evidence type="ECO:0000256" key="3">
    <source>
        <dbReference type="ARBA" id="ARBA00018637"/>
    </source>
</evidence>
<evidence type="ECO:0000256" key="9">
    <source>
        <dbReference type="ARBA" id="ARBA00022801"/>
    </source>
</evidence>
<dbReference type="GO" id="GO:0008360">
    <property type="term" value="P:regulation of cell shape"/>
    <property type="evidence" value="ECO:0007669"/>
    <property type="project" value="UniProtKB-KW"/>
</dbReference>
<dbReference type="SUPFAM" id="SSF56601">
    <property type="entry name" value="beta-lactamase/transpeptidase-like"/>
    <property type="match status" value="1"/>
</dbReference>
<dbReference type="Pfam" id="PF00912">
    <property type="entry name" value="Transgly"/>
    <property type="match status" value="1"/>
</dbReference>
<evidence type="ECO:0000256" key="19">
    <source>
        <dbReference type="SAM" id="MobiDB-lite"/>
    </source>
</evidence>
<evidence type="ECO:0000256" key="20">
    <source>
        <dbReference type="SAM" id="Phobius"/>
    </source>
</evidence>
<dbReference type="Gene3D" id="1.10.3810.10">
    <property type="entry name" value="Biosynthetic peptidoglycan transglycosylase-like"/>
    <property type="match status" value="1"/>
</dbReference>
<dbReference type="EMBL" id="UINC01001216">
    <property type="protein sequence ID" value="SUZ74579.1"/>
    <property type="molecule type" value="Genomic_DNA"/>
</dbReference>
<evidence type="ECO:0000256" key="11">
    <source>
        <dbReference type="ARBA" id="ARBA00022984"/>
    </source>
</evidence>